<evidence type="ECO:0000256" key="9">
    <source>
        <dbReference type="ARBA" id="ARBA00023125"/>
    </source>
</evidence>
<keyword evidence="16" id="KW-1185">Reference proteome</keyword>
<sequence length="166" mass="18171">MKIIGIDPGIAIVGYGVLEQRGNRLIPLDYGCIRTEANLSVPARLKRIYDEARSLFREYSPDVVAVEKLFFNRNVTTAFTVGQARGVLLLASEEAGVPVTEYTPLQVKMAVVGYGQAEKRQVQEMVRLLLSLSEVPKPDDAADALAIAICQAHSTGLKRLERGGWA</sequence>
<evidence type="ECO:0000256" key="5">
    <source>
        <dbReference type="ARBA" id="ARBA00022759"/>
    </source>
</evidence>
<dbReference type="STRING" id="201973.SAMN04488025_1263"/>
<keyword evidence="2 13" id="KW-0963">Cytoplasm</keyword>
<evidence type="ECO:0000256" key="7">
    <source>
        <dbReference type="ARBA" id="ARBA00022801"/>
    </source>
</evidence>
<dbReference type="RefSeq" id="WP_092039771.1">
    <property type="nucleotide sequence ID" value="NZ_FOOK01000026.1"/>
</dbReference>
<evidence type="ECO:0000313" key="15">
    <source>
        <dbReference type="EMBL" id="SFG32258.1"/>
    </source>
</evidence>
<dbReference type="InterPro" id="IPR036397">
    <property type="entry name" value="RNaseH_sf"/>
</dbReference>
<dbReference type="GO" id="GO:0003677">
    <property type="term" value="F:DNA binding"/>
    <property type="evidence" value="ECO:0007669"/>
    <property type="project" value="UniProtKB-KW"/>
</dbReference>
<evidence type="ECO:0000256" key="3">
    <source>
        <dbReference type="ARBA" id="ARBA00022722"/>
    </source>
</evidence>
<dbReference type="InterPro" id="IPR002176">
    <property type="entry name" value="X-over_junc_endoDNase_RuvC"/>
</dbReference>
<name>A0A1I2QVE8_9BACL</name>
<comment type="subcellular location">
    <subcellularLocation>
        <location evidence="13">Cytoplasm</location>
    </subcellularLocation>
</comment>
<protein>
    <recommendedName>
        <fullName evidence="13 14">Crossover junction endodeoxyribonuclease RuvC</fullName>
        <ecNumber evidence="13 14">3.1.21.10</ecNumber>
    </recommendedName>
    <alternativeName>
        <fullName evidence="13">Holliday junction nuclease RuvC</fullName>
    </alternativeName>
    <alternativeName>
        <fullName evidence="13">Holliday junction resolvase RuvC</fullName>
    </alternativeName>
</protein>
<dbReference type="EC" id="3.1.21.10" evidence="13 14"/>
<evidence type="ECO:0000313" key="16">
    <source>
        <dbReference type="Proteomes" id="UP000198661"/>
    </source>
</evidence>
<dbReference type="GO" id="GO:0000287">
    <property type="term" value="F:magnesium ion binding"/>
    <property type="evidence" value="ECO:0007669"/>
    <property type="project" value="UniProtKB-UniRule"/>
</dbReference>
<dbReference type="FunFam" id="3.30.420.10:FF:000002">
    <property type="entry name" value="Crossover junction endodeoxyribonuclease RuvC"/>
    <property type="match status" value="1"/>
</dbReference>
<feature type="binding site" evidence="13">
    <location>
        <position position="67"/>
    </location>
    <ligand>
        <name>Mg(2+)</name>
        <dbReference type="ChEBI" id="CHEBI:18420"/>
        <label>2</label>
    </ligand>
</feature>
<dbReference type="AlphaFoldDB" id="A0A1I2QVE8"/>
<feature type="active site" evidence="13">
    <location>
        <position position="140"/>
    </location>
</feature>
<dbReference type="InterPro" id="IPR012337">
    <property type="entry name" value="RNaseH-like_sf"/>
</dbReference>
<feature type="binding site" evidence="13">
    <location>
        <position position="140"/>
    </location>
    <ligand>
        <name>Mg(2+)</name>
        <dbReference type="ChEBI" id="CHEBI:18420"/>
        <label>1</label>
    </ligand>
</feature>
<dbReference type="SUPFAM" id="SSF53098">
    <property type="entry name" value="Ribonuclease H-like"/>
    <property type="match status" value="1"/>
</dbReference>
<feature type="binding site" evidence="13">
    <location>
        <position position="7"/>
    </location>
    <ligand>
        <name>Mg(2+)</name>
        <dbReference type="ChEBI" id="CHEBI:18420"/>
        <label>1</label>
    </ligand>
</feature>
<evidence type="ECO:0000256" key="12">
    <source>
        <dbReference type="ARBA" id="ARBA00029354"/>
    </source>
</evidence>
<keyword evidence="5 13" id="KW-0255">Endonuclease</keyword>
<comment type="similarity">
    <text evidence="1 13">Belongs to the RuvC family.</text>
</comment>
<keyword evidence="7 13" id="KW-0378">Hydrolase</keyword>
<dbReference type="GO" id="GO:0048476">
    <property type="term" value="C:Holliday junction resolvase complex"/>
    <property type="evidence" value="ECO:0007669"/>
    <property type="project" value="UniProtKB-UniRule"/>
</dbReference>
<dbReference type="PRINTS" id="PR00696">
    <property type="entry name" value="RSOLVASERUVC"/>
</dbReference>
<dbReference type="Proteomes" id="UP000198661">
    <property type="component" value="Unassembled WGS sequence"/>
</dbReference>
<dbReference type="Pfam" id="PF02075">
    <property type="entry name" value="RuvC"/>
    <property type="match status" value="1"/>
</dbReference>
<dbReference type="PANTHER" id="PTHR30194:SF3">
    <property type="entry name" value="CROSSOVER JUNCTION ENDODEOXYRIBONUCLEASE RUVC"/>
    <property type="match status" value="1"/>
</dbReference>
<dbReference type="GO" id="GO:0005737">
    <property type="term" value="C:cytoplasm"/>
    <property type="evidence" value="ECO:0007669"/>
    <property type="project" value="UniProtKB-SubCell"/>
</dbReference>
<dbReference type="GO" id="GO:0008821">
    <property type="term" value="F:crossover junction DNA endonuclease activity"/>
    <property type="evidence" value="ECO:0007669"/>
    <property type="project" value="UniProtKB-UniRule"/>
</dbReference>
<evidence type="ECO:0000256" key="14">
    <source>
        <dbReference type="NCBIfam" id="TIGR00228"/>
    </source>
</evidence>
<proteinExistence type="inferred from homology"/>
<dbReference type="PROSITE" id="PS01321">
    <property type="entry name" value="RUVC"/>
    <property type="match status" value="1"/>
</dbReference>
<dbReference type="GO" id="GO:0006310">
    <property type="term" value="P:DNA recombination"/>
    <property type="evidence" value="ECO:0007669"/>
    <property type="project" value="UniProtKB-UniRule"/>
</dbReference>
<gene>
    <name evidence="13" type="primary">ruvC</name>
    <name evidence="15" type="ORF">SAMN04488025_1263</name>
</gene>
<keyword evidence="6 13" id="KW-0227">DNA damage</keyword>
<feature type="active site" evidence="13">
    <location>
        <position position="7"/>
    </location>
</feature>
<dbReference type="EMBL" id="FOOK01000026">
    <property type="protein sequence ID" value="SFG32258.1"/>
    <property type="molecule type" value="Genomic_DNA"/>
</dbReference>
<keyword evidence="8 13" id="KW-0460">Magnesium</keyword>
<feature type="active site" evidence="13">
    <location>
        <position position="67"/>
    </location>
</feature>
<evidence type="ECO:0000256" key="13">
    <source>
        <dbReference type="HAMAP-Rule" id="MF_00034"/>
    </source>
</evidence>
<dbReference type="Gene3D" id="3.30.420.10">
    <property type="entry name" value="Ribonuclease H-like superfamily/Ribonuclease H"/>
    <property type="match status" value="1"/>
</dbReference>
<keyword evidence="11 13" id="KW-0234">DNA repair</keyword>
<organism evidence="15 16">
    <name type="scientific">Planifilum fulgidum</name>
    <dbReference type="NCBI Taxonomy" id="201973"/>
    <lineage>
        <taxon>Bacteria</taxon>
        <taxon>Bacillati</taxon>
        <taxon>Bacillota</taxon>
        <taxon>Bacilli</taxon>
        <taxon>Bacillales</taxon>
        <taxon>Thermoactinomycetaceae</taxon>
        <taxon>Planifilum</taxon>
    </lineage>
</organism>
<evidence type="ECO:0000256" key="1">
    <source>
        <dbReference type="ARBA" id="ARBA00009518"/>
    </source>
</evidence>
<dbReference type="OrthoDB" id="9805499at2"/>
<evidence type="ECO:0000256" key="10">
    <source>
        <dbReference type="ARBA" id="ARBA00023172"/>
    </source>
</evidence>
<evidence type="ECO:0000256" key="8">
    <source>
        <dbReference type="ARBA" id="ARBA00022842"/>
    </source>
</evidence>
<dbReference type="NCBIfam" id="NF000711">
    <property type="entry name" value="PRK00039.2-1"/>
    <property type="match status" value="1"/>
</dbReference>
<evidence type="ECO:0000256" key="11">
    <source>
        <dbReference type="ARBA" id="ARBA00023204"/>
    </source>
</evidence>
<dbReference type="PANTHER" id="PTHR30194">
    <property type="entry name" value="CROSSOVER JUNCTION ENDODEOXYRIBONUCLEASE RUVC"/>
    <property type="match status" value="1"/>
</dbReference>
<reference evidence="15 16" key="1">
    <citation type="submission" date="2016-10" db="EMBL/GenBank/DDBJ databases">
        <authorList>
            <person name="de Groot N.N."/>
        </authorList>
    </citation>
    <scope>NUCLEOTIDE SEQUENCE [LARGE SCALE GENOMIC DNA]</scope>
    <source>
        <strain evidence="15 16">DSM 44945</strain>
    </source>
</reference>
<dbReference type="NCBIfam" id="TIGR00228">
    <property type="entry name" value="ruvC"/>
    <property type="match status" value="1"/>
</dbReference>
<evidence type="ECO:0000256" key="6">
    <source>
        <dbReference type="ARBA" id="ARBA00022763"/>
    </source>
</evidence>
<evidence type="ECO:0000256" key="4">
    <source>
        <dbReference type="ARBA" id="ARBA00022723"/>
    </source>
</evidence>
<keyword evidence="3 13" id="KW-0540">Nuclease</keyword>
<dbReference type="HAMAP" id="MF_00034">
    <property type="entry name" value="RuvC"/>
    <property type="match status" value="1"/>
</dbReference>
<comment type="function">
    <text evidence="13">The RuvA-RuvB-RuvC complex processes Holliday junction (HJ) DNA during genetic recombination and DNA repair. Endonuclease that resolves HJ intermediates. Cleaves cruciform DNA by making single-stranded nicks across the HJ at symmetrical positions within the homologous arms, yielding a 5'-phosphate and a 3'-hydroxyl group; requires a central core of homology in the junction. The consensus cleavage sequence is 5'-(A/T)TT(C/G)-3'. Cleavage occurs on the 3'-side of the TT dinucleotide at the point of strand exchange. HJ branch migration catalyzed by RuvA-RuvB allows RuvC to scan DNA until it finds its consensus sequence, where it cleaves and resolves the cruciform DNA.</text>
</comment>
<dbReference type="InterPro" id="IPR020563">
    <property type="entry name" value="X-over_junc_endoDNase_Mg_BS"/>
</dbReference>
<comment type="cofactor">
    <cofactor evidence="13">
        <name>Mg(2+)</name>
        <dbReference type="ChEBI" id="CHEBI:18420"/>
    </cofactor>
    <text evidence="13">Binds 2 Mg(2+) ion per subunit.</text>
</comment>
<dbReference type="CDD" id="cd16962">
    <property type="entry name" value="RuvC"/>
    <property type="match status" value="1"/>
</dbReference>
<comment type="catalytic activity">
    <reaction evidence="12 13">
        <text>Endonucleolytic cleavage at a junction such as a reciprocal single-stranded crossover between two homologous DNA duplexes (Holliday junction).</text>
        <dbReference type="EC" id="3.1.21.10"/>
    </reaction>
</comment>
<keyword evidence="4 13" id="KW-0479">Metal-binding</keyword>
<keyword evidence="9 13" id="KW-0238">DNA-binding</keyword>
<dbReference type="GO" id="GO:0006281">
    <property type="term" value="P:DNA repair"/>
    <property type="evidence" value="ECO:0007669"/>
    <property type="project" value="UniProtKB-UniRule"/>
</dbReference>
<keyword evidence="10 13" id="KW-0233">DNA recombination</keyword>
<comment type="subunit">
    <text evidence="13">Homodimer which binds Holliday junction (HJ) DNA. The HJ becomes 2-fold symmetrical on binding to RuvC with unstacked arms; it has a different conformation from HJ DNA in complex with RuvA. In the full resolvosome a probable DNA-RuvA(4)-RuvB(12)-RuvC(2) complex forms which resolves the HJ.</text>
</comment>
<evidence type="ECO:0000256" key="2">
    <source>
        <dbReference type="ARBA" id="ARBA00022490"/>
    </source>
</evidence>
<accession>A0A1I2QVE8</accession>